<evidence type="ECO:0000256" key="2">
    <source>
        <dbReference type="ARBA" id="ARBA00022692"/>
    </source>
</evidence>
<keyword evidence="5 9" id="KW-1133">Transmembrane helix</keyword>
<dbReference type="Pfam" id="PF02442">
    <property type="entry name" value="L1R_F9L"/>
    <property type="match status" value="1"/>
</dbReference>
<keyword evidence="7" id="KW-1015">Disulfide bond</keyword>
<sequence length="213" mass="22796">MAAPSALRTLYDVFVEKYLRKVSLYAATASVTCGVHIGTIVGTLKNCKVSVLNRCTSDDTLSLRLLLDSLTETLALLPPGERARVAKELGVDPDTPHGPSPLERRCRDVAALAQNIDVQTLNLGTCVAPPGARINLQFINTGSAAANCGMEAAVHALVPRAALVPVHNRLALDKSTVVRLLSVAGVVMLILLAFALIRRTVTLRYRYGAPLYI</sequence>
<comment type="subcellular location">
    <subcellularLocation>
        <location evidence="1">Virion membrane</location>
        <topology evidence="1">Single-pass membrane protein</topology>
    </subcellularLocation>
</comment>
<name>A0AAU7E0I7_9POXV</name>
<comment type="function">
    <text evidence="8">Component of the entry fusion complex (EFC), which consists of 11 proteins. During cell infection, this complex mediates entry of the virion core into the host cytoplasm by a two-step mechanism consisting of lipid mixing of the viral and cellular membranes and subsequent pore formation.</text>
</comment>
<evidence type="ECO:0000256" key="8">
    <source>
        <dbReference type="ARBA" id="ARBA00034668"/>
    </source>
</evidence>
<keyword evidence="4" id="KW-0426">Late protein</keyword>
<evidence type="ECO:0000256" key="4">
    <source>
        <dbReference type="ARBA" id="ARBA00022921"/>
    </source>
</evidence>
<keyword evidence="3" id="KW-0261">Viral envelope protein</keyword>
<evidence type="ECO:0000256" key="9">
    <source>
        <dbReference type="SAM" id="Phobius"/>
    </source>
</evidence>
<protein>
    <submittedName>
        <fullName evidence="10">S-S bond formation pathway protein</fullName>
    </submittedName>
</protein>
<evidence type="ECO:0000256" key="1">
    <source>
        <dbReference type="ARBA" id="ARBA00004381"/>
    </source>
</evidence>
<evidence type="ECO:0000256" key="7">
    <source>
        <dbReference type="ARBA" id="ARBA00023157"/>
    </source>
</evidence>
<keyword evidence="6 9" id="KW-0472">Membrane</keyword>
<feature type="transmembrane region" description="Helical" evidence="9">
    <location>
        <begin position="177"/>
        <end position="197"/>
    </location>
</feature>
<organism evidence="10">
    <name type="scientific">Rousettus bat poxvirus</name>
    <dbReference type="NCBI Taxonomy" id="3141933"/>
    <lineage>
        <taxon>Viruses</taxon>
        <taxon>Varidnaviria</taxon>
        <taxon>Bamfordvirae</taxon>
        <taxon>Nucleocytoviricota</taxon>
        <taxon>Pokkesviricetes</taxon>
        <taxon>Chitovirales</taxon>
        <taxon>Poxviridae</taxon>
    </lineage>
</organism>
<proteinExistence type="predicted"/>
<evidence type="ECO:0000256" key="5">
    <source>
        <dbReference type="ARBA" id="ARBA00022989"/>
    </source>
</evidence>
<dbReference type="GO" id="GO:0055036">
    <property type="term" value="C:virion membrane"/>
    <property type="evidence" value="ECO:0007669"/>
    <property type="project" value="UniProtKB-SubCell"/>
</dbReference>
<dbReference type="InterPro" id="IPR003472">
    <property type="entry name" value="Virion_mem_poxvirus_L1"/>
</dbReference>
<evidence type="ECO:0000313" key="10">
    <source>
        <dbReference type="EMBL" id="XBH23769.1"/>
    </source>
</evidence>
<dbReference type="GO" id="GO:0019031">
    <property type="term" value="C:viral envelope"/>
    <property type="evidence" value="ECO:0007669"/>
    <property type="project" value="UniProtKB-KW"/>
</dbReference>
<reference evidence="10" key="1">
    <citation type="journal article" date="2024" name="Microbiome">
        <title>Substantial viral diversity in bats and rodents from East Africa: insights into evolution, recombination, and cocirculation.</title>
        <authorList>
            <person name="Wang D."/>
            <person name="Yang X."/>
            <person name="Ren Z."/>
            <person name="Hu B."/>
            <person name="Zhao H."/>
            <person name="Yang K."/>
            <person name="Shi P."/>
            <person name="Zhang Z."/>
            <person name="Feng Q."/>
            <person name="Nawenja C.V."/>
            <person name="Obanda V."/>
            <person name="Robert K."/>
            <person name="Nalikka B."/>
            <person name="Waruhiu C.N."/>
            <person name="Ochola G.O."/>
            <person name="Onyuok S.O."/>
            <person name="Ochieng H."/>
            <person name="Li B."/>
            <person name="Zhu Y."/>
            <person name="Si H."/>
            <person name="Yin J."/>
            <person name="Kristiansen K."/>
            <person name="Jin X."/>
            <person name="Xu X."/>
            <person name="Xiao M."/>
            <person name="Agwanda B."/>
            <person name="Ommeh S."/>
            <person name="Li J."/>
            <person name="Shi Z.L."/>
        </authorList>
    </citation>
    <scope>NUCLEOTIDE SEQUENCE</scope>
    <source>
        <strain evidence="10">1A/Uganda/UGR70/2019</strain>
    </source>
</reference>
<accession>A0AAU7E0I7</accession>
<reference evidence="10" key="2">
    <citation type="submission" date="2024-02" db="EMBL/GenBank/DDBJ databases">
        <authorList>
            <person name="Hu B."/>
        </authorList>
    </citation>
    <scope>NUCLEOTIDE SEQUENCE</scope>
    <source>
        <strain evidence="10">1A/Uganda/UGR70/2019</strain>
    </source>
</reference>
<evidence type="ECO:0000256" key="3">
    <source>
        <dbReference type="ARBA" id="ARBA00022879"/>
    </source>
</evidence>
<keyword evidence="3" id="KW-0946">Virion</keyword>
<keyword evidence="2 9" id="KW-0812">Transmembrane</keyword>
<dbReference type="EMBL" id="PP711852">
    <property type="protein sequence ID" value="XBH23769.1"/>
    <property type="molecule type" value="Genomic_DNA"/>
</dbReference>
<evidence type="ECO:0000256" key="6">
    <source>
        <dbReference type="ARBA" id="ARBA00023136"/>
    </source>
</evidence>